<protein>
    <submittedName>
        <fullName evidence="1">Uncharacterized protein</fullName>
    </submittedName>
</protein>
<sequence>MKKQTPHLIFIQYESENENENEREVISTIHRTRQDRRLKDKIALIYNHGFKGLE</sequence>
<dbReference type="AlphaFoldDB" id="A0A3N7G2U1"/>
<name>A0A3N7G2U1_POPTR</name>
<evidence type="ECO:0000313" key="1">
    <source>
        <dbReference type="EMBL" id="RQO93051.1"/>
    </source>
</evidence>
<reference evidence="1" key="2">
    <citation type="submission" date="2017-07" db="EMBL/GenBank/DDBJ databases">
        <title>WGS assembly of Populus trichocarpa.</title>
        <authorList>
            <person name="Tuskan G."/>
            <person name="Difazio S."/>
            <person name="Jansson S."/>
            <person name="Bohlmann J."/>
            <person name="Grigoriev I."/>
            <person name="Hellsten U."/>
            <person name="Putnam N."/>
            <person name="Ralph S."/>
            <person name="Rombauts S."/>
            <person name="Salamov A."/>
            <person name="Schein J."/>
            <person name="Sterck L."/>
            <person name="Aerts A."/>
            <person name="Bhalerao R."/>
            <person name="Bhalerao R."/>
            <person name="Blaudez D."/>
            <person name="Boerjan W."/>
            <person name="Brun A."/>
            <person name="Brunner A."/>
            <person name="Busov V."/>
            <person name="Campbell M."/>
            <person name="Carlson J."/>
            <person name="Chalot M."/>
            <person name="Chapman J."/>
            <person name="Chen G."/>
            <person name="Cooper D."/>
            <person name="Coutinho P."/>
            <person name="Couturier J."/>
            <person name="Covert S."/>
            <person name="Cronk Q."/>
            <person name="Cunningham R."/>
            <person name="Davis J."/>
            <person name="Degroeve S."/>
            <person name="Dejardin A."/>
            <person name="Depamphilis C."/>
            <person name="Detter J."/>
            <person name="Dirks B."/>
            <person name="Dubchak I."/>
            <person name="Duplessis S."/>
            <person name="Ehlting J."/>
            <person name="Ellis B."/>
            <person name="Gendler K."/>
            <person name="Goodstein D."/>
            <person name="Gribskov M."/>
            <person name="Grimwood J."/>
            <person name="Groover A."/>
            <person name="Gunter L."/>
            <person name="Hamberger B."/>
            <person name="Heinze B."/>
            <person name="Helariutta Y."/>
            <person name="Henrissat B."/>
            <person name="Holligan D."/>
            <person name="Holt R."/>
            <person name="Huang W."/>
            <person name="Islam-Faridi N."/>
            <person name="Jones S."/>
            <person name="Jones-Rhoades M."/>
            <person name="Jorgensen R."/>
            <person name="Joshi C."/>
            <person name="Kangasjarvi J."/>
            <person name="Karlsson J."/>
            <person name="Kelleher C."/>
            <person name="Kirkpatrick R."/>
            <person name="Kirst M."/>
            <person name="Kohler A."/>
            <person name="Kalluri U."/>
            <person name="Larimer F."/>
            <person name="Leebens-Mack J."/>
            <person name="Leple J."/>
            <person name="Locascio P."/>
            <person name="Lou Y."/>
            <person name="Lucas S."/>
            <person name="Martin F."/>
            <person name="Montanini B."/>
            <person name="Napoli C."/>
            <person name="Nelson D."/>
            <person name="Nelson C."/>
            <person name="Nieminen K."/>
            <person name="Nilsson O."/>
            <person name="Pereda V."/>
            <person name="Peter G."/>
            <person name="Philippe R."/>
            <person name="Pilate G."/>
            <person name="Poliakov A."/>
            <person name="Razumovskaya J."/>
            <person name="Richardson P."/>
            <person name="Rinaldi C."/>
            <person name="Ritland K."/>
            <person name="Rouze P."/>
            <person name="Ryaboy D."/>
            <person name="Schmutz J."/>
            <person name="Schrader J."/>
            <person name="Segerman B."/>
            <person name="Shin H."/>
            <person name="Siddiqui A."/>
            <person name="Sterky F."/>
            <person name="Terry A."/>
            <person name="Tsai C."/>
            <person name="Uberbacher E."/>
            <person name="Unneberg P."/>
            <person name="Vahala J."/>
            <person name="Wall K."/>
            <person name="Wessler S."/>
            <person name="Yang G."/>
            <person name="Yin T."/>
            <person name="Douglas C."/>
            <person name="Marra M."/>
            <person name="Sandberg G."/>
            <person name="Van De Peer Y."/>
            <person name="Rokhsar D."/>
        </authorList>
    </citation>
    <scope>NUCLEOTIDE SEQUENCE</scope>
    <source>
        <strain evidence="1">Nisqually-1</strain>
    </source>
</reference>
<dbReference type="InParanoid" id="A0A3N7G2U1"/>
<dbReference type="EMBL" id="KZ623338">
    <property type="protein sequence ID" value="RQO93051.1"/>
    <property type="molecule type" value="Genomic_DNA"/>
</dbReference>
<accession>A0A3N7G2U1</accession>
<proteinExistence type="predicted"/>
<reference evidence="1" key="1">
    <citation type="journal article" date="2006" name="Science">
        <title>The genome of black cottonwood, Populus trichocarpa (Torr. &amp; Gray).</title>
        <authorList>
            <person name="Tuskan G.A."/>
            <person name="Difazio S."/>
            <person name="Jansson S."/>
            <person name="Bohlmann J."/>
            <person name="Grigoriev I."/>
            <person name="Hellsten U."/>
            <person name="Putnam N."/>
            <person name="Ralph S."/>
            <person name="Rombauts S."/>
            <person name="Salamov A."/>
            <person name="Schein J."/>
            <person name="Sterck L."/>
            <person name="Aerts A."/>
            <person name="Bhalerao R.R."/>
            <person name="Bhalerao R.P."/>
            <person name="Blaudez D."/>
            <person name="Boerjan W."/>
            <person name="Brun A."/>
            <person name="Brunner A."/>
            <person name="Busov V."/>
            <person name="Campbell M."/>
            <person name="Carlson J."/>
            <person name="Chalot M."/>
            <person name="Chapman J."/>
            <person name="Chen G.L."/>
            <person name="Cooper D."/>
            <person name="Coutinho P.M."/>
            <person name="Couturier J."/>
            <person name="Covert S."/>
            <person name="Cronk Q."/>
            <person name="Cunningham R."/>
            <person name="Davis J."/>
            <person name="Degroeve S."/>
            <person name="Dejardin A."/>
            <person name="Depamphilis C."/>
            <person name="Detter J."/>
            <person name="Dirks B."/>
            <person name="Dubchak I."/>
            <person name="Duplessis S."/>
            <person name="Ehlting J."/>
            <person name="Ellis B."/>
            <person name="Gendler K."/>
            <person name="Goodstein D."/>
            <person name="Gribskov M."/>
            <person name="Grimwood J."/>
            <person name="Groover A."/>
            <person name="Gunter L."/>
            <person name="Hamberger B."/>
            <person name="Heinze B."/>
            <person name="Helariutta Y."/>
            <person name="Henrissat B."/>
            <person name="Holligan D."/>
            <person name="Holt R."/>
            <person name="Huang W."/>
            <person name="Islam-Faridi N."/>
            <person name="Jones S."/>
            <person name="Jones-Rhoades M."/>
            <person name="Jorgensen R."/>
            <person name="Joshi C."/>
            <person name="Kangasjarvi J."/>
            <person name="Karlsson J."/>
            <person name="Kelleher C."/>
            <person name="Kirkpatrick R."/>
            <person name="Kirst M."/>
            <person name="Kohler A."/>
            <person name="Kalluri U."/>
            <person name="Larimer F."/>
            <person name="Leebens-Mack J."/>
            <person name="Leple J.C."/>
            <person name="Locascio P."/>
            <person name="Lou Y."/>
            <person name="Lucas S."/>
            <person name="Martin F."/>
            <person name="Montanini B."/>
            <person name="Napoli C."/>
            <person name="Nelson D.R."/>
            <person name="Nelson C."/>
            <person name="Nieminen K."/>
            <person name="Nilsson O."/>
            <person name="Pereda V."/>
            <person name="Peter G."/>
            <person name="Philippe R."/>
            <person name="Pilate G."/>
            <person name="Poliakov A."/>
            <person name="Razumovskaya J."/>
            <person name="Richardson P."/>
            <person name="Rinaldi C."/>
            <person name="Ritland K."/>
            <person name="Rouze P."/>
            <person name="Ryaboy D."/>
            <person name="Schmutz J."/>
            <person name="Schrader J."/>
            <person name="Segerman B."/>
            <person name="Shin H."/>
            <person name="Siddiqui A."/>
            <person name="Sterky F."/>
            <person name="Terry A."/>
            <person name="Tsai C.J."/>
            <person name="Uberbacher E."/>
            <person name="Unneberg P."/>
            <person name="Vahala J."/>
            <person name="Wall K."/>
            <person name="Wessler S."/>
            <person name="Yang G."/>
            <person name="Yin T."/>
            <person name="Douglas C."/>
            <person name="Marra M."/>
            <person name="Sandberg G."/>
            <person name="Van de Peer Y."/>
            <person name="Rokhsar D."/>
        </authorList>
    </citation>
    <scope>NUCLEOTIDE SEQUENCE [LARGE SCALE GENOMIC DNA]</scope>
    <source>
        <strain evidence="1">Nisqually-1</strain>
    </source>
</reference>
<gene>
    <name evidence="1" type="ORF">POPTR_T002250</name>
</gene>
<organism evidence="1">
    <name type="scientific">Populus trichocarpa</name>
    <name type="common">Western balsam poplar</name>
    <name type="synonym">Populus balsamifera subsp. trichocarpa</name>
    <dbReference type="NCBI Taxonomy" id="3694"/>
    <lineage>
        <taxon>Eukaryota</taxon>
        <taxon>Viridiplantae</taxon>
        <taxon>Streptophyta</taxon>
        <taxon>Embryophyta</taxon>
        <taxon>Tracheophyta</taxon>
        <taxon>Spermatophyta</taxon>
        <taxon>Magnoliopsida</taxon>
        <taxon>eudicotyledons</taxon>
        <taxon>Gunneridae</taxon>
        <taxon>Pentapetalae</taxon>
        <taxon>rosids</taxon>
        <taxon>fabids</taxon>
        <taxon>Malpighiales</taxon>
        <taxon>Salicaceae</taxon>
        <taxon>Saliceae</taxon>
        <taxon>Populus</taxon>
    </lineage>
</organism>